<proteinExistence type="predicted"/>
<evidence type="ECO:0008006" key="3">
    <source>
        <dbReference type="Google" id="ProtNLM"/>
    </source>
</evidence>
<dbReference type="EMBL" id="MG757153">
    <property type="protein sequence ID" value="AVD99402.1"/>
    <property type="molecule type" value="Genomic_DNA"/>
</dbReference>
<dbReference type="PROSITE" id="PS51257">
    <property type="entry name" value="PROKAR_LIPOPROTEIN"/>
    <property type="match status" value="1"/>
</dbReference>
<keyword evidence="2" id="KW-1185">Reference proteome</keyword>
<protein>
    <recommendedName>
        <fullName evidence="3">Lipoprotein</fullName>
    </recommendedName>
</protein>
<organism evidence="1 2">
    <name type="scientific">Streptomyces phage BillNye</name>
    <dbReference type="NCBI Taxonomy" id="2079426"/>
    <lineage>
        <taxon>Viruses</taxon>
        <taxon>Duplodnaviria</taxon>
        <taxon>Heunggongvirae</taxon>
        <taxon>Uroviricota</taxon>
        <taxon>Caudoviricetes</taxon>
        <taxon>Stanwilliamsviridae</taxon>
        <taxon>Loccivirinae</taxon>
        <taxon>Wilnyevirus</taxon>
        <taxon>Wilnyevirus billnye</taxon>
    </lineage>
</organism>
<accession>A0A2L1IW62</accession>
<evidence type="ECO:0000313" key="1">
    <source>
        <dbReference type="EMBL" id="AVD99402.1"/>
    </source>
</evidence>
<gene>
    <name evidence="1" type="ORF">SEA_BILLNYE_231</name>
</gene>
<sequence length="143" mass="16533">MRKTACVVGLMVASVVLTGCGEDKPKTPEFHVKPPSKATLTKLHKQEWERDWFEPRIVDVWPMGYWNDLSDETQEKISDTAFKVCRHIRNDDDWDEDRAEAYTLDVLNSMESLDEYPGSREDAAQRIVYQAATWADYLSELTC</sequence>
<reference evidence="1 2" key="1">
    <citation type="submission" date="2018-01" db="EMBL/GenBank/DDBJ databases">
        <authorList>
            <person name="Grinwald M.F."/>
            <person name="Tasoff P."/>
            <person name="Simpson K.F."/>
            <person name="Vasser A."/>
            <person name="Shaffer C.D."/>
            <person name="Weston-Hafer K.A."/>
            <person name="Russell D.A."/>
            <person name="Pope W.H."/>
            <person name="Jacobs-Sera D."/>
            <person name="Hendrix R.W."/>
            <person name="Hatfull G.F."/>
        </authorList>
    </citation>
    <scope>NUCLEOTIDE SEQUENCE [LARGE SCALE GENOMIC DNA]</scope>
</reference>
<name>A0A2L1IW62_9CAUD</name>
<evidence type="ECO:0000313" key="2">
    <source>
        <dbReference type="Proteomes" id="UP000241925"/>
    </source>
</evidence>
<dbReference type="Proteomes" id="UP000241925">
    <property type="component" value="Segment"/>
</dbReference>